<reference evidence="1 2" key="1">
    <citation type="journal article" date="2016" name="PLoS ONE">
        <title>Sequence Assembly of Yarrowia lipolytica Strain W29/CLIB89 Shows Transposable Element Diversity.</title>
        <authorList>
            <person name="Magnan C."/>
            <person name="Yu J."/>
            <person name="Chang I."/>
            <person name="Jahn E."/>
            <person name="Kanomata Y."/>
            <person name="Wu J."/>
            <person name="Zeller M."/>
            <person name="Oakes M."/>
            <person name="Baldi P."/>
            <person name="Sandmeyer S."/>
        </authorList>
    </citation>
    <scope>NUCLEOTIDE SEQUENCE [LARGE SCALE GENOMIC DNA]</scope>
    <source>
        <strain evidence="2">CLIB89(W29)</strain>
    </source>
</reference>
<gene>
    <name evidence="1" type="ORF">YALI1_F14850g</name>
</gene>
<dbReference type="KEGG" id="yli:2907964"/>
<organism evidence="1 2">
    <name type="scientific">Yarrowia lipolytica</name>
    <name type="common">Candida lipolytica</name>
    <dbReference type="NCBI Taxonomy" id="4952"/>
    <lineage>
        <taxon>Eukaryota</taxon>
        <taxon>Fungi</taxon>
        <taxon>Dikarya</taxon>
        <taxon>Ascomycota</taxon>
        <taxon>Saccharomycotina</taxon>
        <taxon>Dipodascomycetes</taxon>
        <taxon>Dipodascales</taxon>
        <taxon>Dipodascales incertae sedis</taxon>
        <taxon>Yarrowia</taxon>
    </lineage>
</organism>
<proteinExistence type="predicted"/>
<dbReference type="AlphaFoldDB" id="A0A1D8NMV6"/>
<dbReference type="VEuPathDB" id="FungiDB:YALI1_F14850g"/>
<dbReference type="RefSeq" id="XP_505277.3">
    <property type="nucleotide sequence ID" value="XM_505277.3"/>
</dbReference>
<dbReference type="Proteomes" id="UP000182444">
    <property type="component" value="Chromosome 1F"/>
</dbReference>
<name>A0A1D8NMV6_YARLL</name>
<accession>A0A1D8NMV6</accession>
<dbReference type="VEuPathDB" id="FungiDB:YALI0_F11209g"/>
<dbReference type="EMBL" id="CP017558">
    <property type="protein sequence ID" value="AOW06981.1"/>
    <property type="molecule type" value="Genomic_DNA"/>
</dbReference>
<dbReference type="GeneID" id="2907964"/>
<protein>
    <submittedName>
        <fullName evidence="1">Uncharacterized protein</fullName>
    </submittedName>
</protein>
<sequence>MHFIDLLLHIGLCAHMTRLITKQLLELEDQKHKCRQAMVIMEQLLHDYQLELNSLHVRSTALRASLSSTREKHHYLALQTATREMAPPYEQEQLSIEFADKTAYDMSLPHDNTACDGTPAEVVSPARSVESLDTNSTSPPVNPPGTHVLVCGRSAAKLRLYGIGKRDTKIGPIPIRSGNGVSYRLGFPPGMFLDVDYFPAGDLEVTDQKLTVISGCPPLEGRVLDEIDRIDAAFLVHGGVYLLFKNCSWGTTYTKEVLDFLPSGMEVVDLRN</sequence>
<evidence type="ECO:0000313" key="1">
    <source>
        <dbReference type="EMBL" id="AOW06981.1"/>
    </source>
</evidence>
<evidence type="ECO:0000313" key="2">
    <source>
        <dbReference type="Proteomes" id="UP000182444"/>
    </source>
</evidence>